<dbReference type="Gramene" id="rna-AYBTSS11_LOCUS20491">
    <property type="protein sequence ID" value="CAJ1964758.1"/>
    <property type="gene ID" value="gene-AYBTSS11_LOCUS20491"/>
</dbReference>
<proteinExistence type="predicted"/>
<keyword evidence="2" id="KW-1185">Reference proteome</keyword>
<protein>
    <submittedName>
        <fullName evidence="1">Uncharacterized protein</fullName>
    </submittedName>
</protein>
<name>A0AA86SYY1_9FABA</name>
<accession>A0AA86SYY1</accession>
<evidence type="ECO:0000313" key="2">
    <source>
        <dbReference type="Proteomes" id="UP001189624"/>
    </source>
</evidence>
<organism evidence="1 2">
    <name type="scientific">Sphenostylis stenocarpa</name>
    <dbReference type="NCBI Taxonomy" id="92480"/>
    <lineage>
        <taxon>Eukaryota</taxon>
        <taxon>Viridiplantae</taxon>
        <taxon>Streptophyta</taxon>
        <taxon>Embryophyta</taxon>
        <taxon>Tracheophyta</taxon>
        <taxon>Spermatophyta</taxon>
        <taxon>Magnoliopsida</taxon>
        <taxon>eudicotyledons</taxon>
        <taxon>Gunneridae</taxon>
        <taxon>Pentapetalae</taxon>
        <taxon>rosids</taxon>
        <taxon>fabids</taxon>
        <taxon>Fabales</taxon>
        <taxon>Fabaceae</taxon>
        <taxon>Papilionoideae</taxon>
        <taxon>50 kb inversion clade</taxon>
        <taxon>NPAAA clade</taxon>
        <taxon>indigoferoid/millettioid clade</taxon>
        <taxon>Phaseoleae</taxon>
        <taxon>Sphenostylis</taxon>
    </lineage>
</organism>
<dbReference type="EMBL" id="OY731403">
    <property type="protein sequence ID" value="CAJ1964758.1"/>
    <property type="molecule type" value="Genomic_DNA"/>
</dbReference>
<dbReference type="Proteomes" id="UP001189624">
    <property type="component" value="Chromosome 6"/>
</dbReference>
<evidence type="ECO:0000313" key="1">
    <source>
        <dbReference type="EMBL" id="CAJ1964758.1"/>
    </source>
</evidence>
<reference evidence="1" key="1">
    <citation type="submission" date="2023-10" db="EMBL/GenBank/DDBJ databases">
        <authorList>
            <person name="Domelevo Entfellner J.-B."/>
        </authorList>
    </citation>
    <scope>NUCLEOTIDE SEQUENCE</scope>
</reference>
<dbReference type="AlphaFoldDB" id="A0AA86SYY1"/>
<sequence>MLRLCRASQSPLLTLAAITNHHSTADHCETCLHQTITSLTTTTIGLGRANHRMPSKQVTFPLVPQLSQVVSLE</sequence>
<gene>
    <name evidence="1" type="ORF">AYBTSS11_LOCUS20491</name>
</gene>